<evidence type="ECO:0000313" key="3">
    <source>
        <dbReference type="Proteomes" id="UP000295097"/>
    </source>
</evidence>
<dbReference type="EMBL" id="SMAR01000062">
    <property type="protein sequence ID" value="TCT28460.1"/>
    <property type="molecule type" value="Genomic_DNA"/>
</dbReference>
<gene>
    <name evidence="2" type="ORF">EDC90_106210</name>
</gene>
<comment type="caution">
    <text evidence="2">The sequence shown here is derived from an EMBL/GenBank/DDBJ whole genome shotgun (WGS) entry which is preliminary data.</text>
</comment>
<protein>
    <submittedName>
        <fullName evidence="2">Excalibur calcium-binding domain-containing protein</fullName>
    </submittedName>
</protein>
<dbReference type="Proteomes" id="UP000295097">
    <property type="component" value="Unassembled WGS sequence"/>
</dbReference>
<evidence type="ECO:0000313" key="2">
    <source>
        <dbReference type="EMBL" id="TCT28460.1"/>
    </source>
</evidence>
<proteinExistence type="predicted"/>
<dbReference type="RefSeq" id="WP_245511150.1">
    <property type="nucleotide sequence ID" value="NZ_SMAR01000062.1"/>
</dbReference>
<name>A0A4R3ND80_9HYPH</name>
<feature type="chain" id="PRO_5020827705" evidence="1">
    <location>
        <begin position="24"/>
        <end position="93"/>
    </location>
</feature>
<reference evidence="2 3" key="1">
    <citation type="submission" date="2019-03" db="EMBL/GenBank/DDBJ databases">
        <title>Freshwater and sediment microbial communities from various areas in North America, analyzing microbe dynamics in response to fracking.</title>
        <authorList>
            <person name="Lamendella R."/>
        </authorList>
    </citation>
    <scope>NUCLEOTIDE SEQUENCE [LARGE SCALE GENOMIC DNA]</scope>
    <source>
        <strain evidence="2 3">175.2</strain>
    </source>
</reference>
<feature type="signal peptide" evidence="1">
    <location>
        <begin position="1"/>
        <end position="23"/>
    </location>
</feature>
<accession>A0A4R3ND80</accession>
<dbReference type="AlphaFoldDB" id="A0A4R3ND80"/>
<keyword evidence="1" id="KW-0732">Signal</keyword>
<sequence>MKISVRFFPVVLVWVLSAHTADAAGLTMRPVDIEDLYRPVAGWSCKQASSCVEAVRAWCGGYRRADGDNDGIPCENVCRSRSEVNRIRQQIGC</sequence>
<keyword evidence="3" id="KW-1185">Reference proteome</keyword>
<evidence type="ECO:0000256" key="1">
    <source>
        <dbReference type="SAM" id="SignalP"/>
    </source>
</evidence>
<organism evidence="2 3">
    <name type="scientific">Martelella mediterranea</name>
    <dbReference type="NCBI Taxonomy" id="293089"/>
    <lineage>
        <taxon>Bacteria</taxon>
        <taxon>Pseudomonadati</taxon>
        <taxon>Pseudomonadota</taxon>
        <taxon>Alphaproteobacteria</taxon>
        <taxon>Hyphomicrobiales</taxon>
        <taxon>Aurantimonadaceae</taxon>
        <taxon>Martelella</taxon>
    </lineage>
</organism>